<accession>A0A917BN95</accession>
<keyword evidence="4" id="KW-1185">Reference proteome</keyword>
<dbReference type="EMBL" id="BMHV01000001">
    <property type="protein sequence ID" value="GGF52617.1"/>
    <property type="molecule type" value="Genomic_DNA"/>
</dbReference>
<dbReference type="PANTHER" id="PTHR35024">
    <property type="entry name" value="HYPOTHETICAL CYTOSOLIC PROTEIN"/>
    <property type="match status" value="1"/>
</dbReference>
<reference evidence="3" key="1">
    <citation type="journal article" date="2014" name="Int. J. Syst. Evol. Microbiol.">
        <title>Complete genome sequence of Corynebacterium casei LMG S-19264T (=DSM 44701T), isolated from a smear-ripened cheese.</title>
        <authorList>
            <consortium name="US DOE Joint Genome Institute (JGI-PGF)"/>
            <person name="Walter F."/>
            <person name="Albersmeier A."/>
            <person name="Kalinowski J."/>
            <person name="Ruckert C."/>
        </authorList>
    </citation>
    <scope>NUCLEOTIDE SEQUENCE</scope>
    <source>
        <strain evidence="3">CGMCC 1.15254</strain>
    </source>
</reference>
<reference evidence="3" key="2">
    <citation type="submission" date="2020-09" db="EMBL/GenBank/DDBJ databases">
        <authorList>
            <person name="Sun Q."/>
            <person name="Zhou Y."/>
        </authorList>
    </citation>
    <scope>NUCLEOTIDE SEQUENCE</scope>
    <source>
        <strain evidence="3">CGMCC 1.15254</strain>
    </source>
</reference>
<feature type="region of interest" description="Disordered" evidence="2">
    <location>
        <begin position="1"/>
        <end position="25"/>
    </location>
</feature>
<sequence>MFSKASKKRSTPTTGSTPNKRVPPSIISEDLTITGNMKSDGEIQIDGKVIGDIQSHDLLVGDTAHITGEIVAESIRVHGKVVGQIKARNVSLAKSAHVVGDILHDNLSIETGAFLEGHCKRLAEGEFKLSVKVEPAPNTVKPTQVDTKAKVSA</sequence>
<dbReference type="InterPro" id="IPR007607">
    <property type="entry name" value="BacA/B"/>
</dbReference>
<evidence type="ECO:0000313" key="4">
    <source>
        <dbReference type="Proteomes" id="UP000632498"/>
    </source>
</evidence>
<proteinExistence type="inferred from homology"/>
<organism evidence="3 4">
    <name type="scientific">Terasakiella brassicae</name>
    <dbReference type="NCBI Taxonomy" id="1634917"/>
    <lineage>
        <taxon>Bacteria</taxon>
        <taxon>Pseudomonadati</taxon>
        <taxon>Pseudomonadota</taxon>
        <taxon>Alphaproteobacteria</taxon>
        <taxon>Rhodospirillales</taxon>
        <taxon>Terasakiellaceae</taxon>
        <taxon>Terasakiella</taxon>
    </lineage>
</organism>
<protein>
    <recommendedName>
        <fullName evidence="5">Cell shape determination protein CcmA</fullName>
    </recommendedName>
</protein>
<dbReference type="PANTHER" id="PTHR35024:SF4">
    <property type="entry name" value="POLYMER-FORMING CYTOSKELETAL PROTEIN"/>
    <property type="match status" value="1"/>
</dbReference>
<comment type="similarity">
    <text evidence="1">Belongs to the bactofilin family.</text>
</comment>
<name>A0A917BN95_9PROT</name>
<feature type="compositionally biased region" description="Basic residues" evidence="2">
    <location>
        <begin position="1"/>
        <end position="10"/>
    </location>
</feature>
<gene>
    <name evidence="3" type="ORF">GCM10011332_02350</name>
</gene>
<dbReference type="Proteomes" id="UP000632498">
    <property type="component" value="Unassembled WGS sequence"/>
</dbReference>
<dbReference type="AlphaFoldDB" id="A0A917BN95"/>
<evidence type="ECO:0008006" key="5">
    <source>
        <dbReference type="Google" id="ProtNLM"/>
    </source>
</evidence>
<dbReference type="Pfam" id="PF04519">
    <property type="entry name" value="Bactofilin"/>
    <property type="match status" value="1"/>
</dbReference>
<evidence type="ECO:0000313" key="3">
    <source>
        <dbReference type="EMBL" id="GGF52617.1"/>
    </source>
</evidence>
<evidence type="ECO:0000256" key="1">
    <source>
        <dbReference type="ARBA" id="ARBA00044755"/>
    </source>
</evidence>
<evidence type="ECO:0000256" key="2">
    <source>
        <dbReference type="SAM" id="MobiDB-lite"/>
    </source>
</evidence>
<comment type="caution">
    <text evidence="3">The sequence shown here is derived from an EMBL/GenBank/DDBJ whole genome shotgun (WGS) entry which is preliminary data.</text>
</comment>
<dbReference type="RefSeq" id="WP_188660270.1">
    <property type="nucleotide sequence ID" value="NZ_BMHV01000001.1"/>
</dbReference>